<evidence type="ECO:0000256" key="5">
    <source>
        <dbReference type="ARBA" id="ARBA00022989"/>
    </source>
</evidence>
<evidence type="ECO:0000256" key="7">
    <source>
        <dbReference type="SAM" id="Phobius"/>
    </source>
</evidence>
<evidence type="ECO:0000256" key="4">
    <source>
        <dbReference type="ARBA" id="ARBA00022692"/>
    </source>
</evidence>
<dbReference type="InterPro" id="IPR002656">
    <property type="entry name" value="Acyl_transf_3_dom"/>
</dbReference>
<keyword evidence="9" id="KW-0012">Acyltransferase</keyword>
<evidence type="ECO:0000259" key="8">
    <source>
        <dbReference type="Pfam" id="PF01757"/>
    </source>
</evidence>
<gene>
    <name evidence="9" type="ORF">KS419_08425</name>
</gene>
<keyword evidence="4 7" id="KW-0812">Transmembrane</keyword>
<organism evidence="9 10">
    <name type="scientific">Evansella tamaricis</name>
    <dbReference type="NCBI Taxonomy" id="2069301"/>
    <lineage>
        <taxon>Bacteria</taxon>
        <taxon>Bacillati</taxon>
        <taxon>Bacillota</taxon>
        <taxon>Bacilli</taxon>
        <taxon>Bacillales</taxon>
        <taxon>Bacillaceae</taxon>
        <taxon>Evansella</taxon>
    </lineage>
</organism>
<feature type="transmembrane region" description="Helical" evidence="7">
    <location>
        <begin position="280"/>
        <end position="298"/>
    </location>
</feature>
<evidence type="ECO:0000313" key="9">
    <source>
        <dbReference type="EMBL" id="MBU9711759.1"/>
    </source>
</evidence>
<dbReference type="PANTHER" id="PTHR40074">
    <property type="entry name" value="O-ACETYLTRANSFERASE WECH"/>
    <property type="match status" value="1"/>
</dbReference>
<evidence type="ECO:0000256" key="6">
    <source>
        <dbReference type="ARBA" id="ARBA00023136"/>
    </source>
</evidence>
<comment type="caution">
    <text evidence="9">The sequence shown here is derived from an EMBL/GenBank/DDBJ whole genome shotgun (WGS) entry which is preliminary data.</text>
</comment>
<accession>A0ABS6JEV9</accession>
<reference evidence="9 10" key="1">
    <citation type="submission" date="2021-06" db="EMBL/GenBank/DDBJ databases">
        <title>Bacillus sp. RD4P76, an endophyte from a halophyte.</title>
        <authorList>
            <person name="Sun J.-Q."/>
        </authorList>
    </citation>
    <scope>NUCLEOTIDE SEQUENCE [LARGE SCALE GENOMIC DNA]</scope>
    <source>
        <strain evidence="9 10">CGMCC 1.15917</strain>
    </source>
</reference>
<keyword evidence="6 7" id="KW-0472">Membrane</keyword>
<feature type="transmembrane region" description="Helical" evidence="7">
    <location>
        <begin position="118"/>
        <end position="141"/>
    </location>
</feature>
<dbReference type="GO" id="GO:0016746">
    <property type="term" value="F:acyltransferase activity"/>
    <property type="evidence" value="ECO:0007669"/>
    <property type="project" value="UniProtKB-KW"/>
</dbReference>
<feature type="transmembrane region" description="Helical" evidence="7">
    <location>
        <begin position="251"/>
        <end position="268"/>
    </location>
</feature>
<feature type="transmembrane region" description="Helical" evidence="7">
    <location>
        <begin position="48"/>
        <end position="65"/>
    </location>
</feature>
<evidence type="ECO:0000256" key="1">
    <source>
        <dbReference type="ARBA" id="ARBA00004651"/>
    </source>
</evidence>
<protein>
    <submittedName>
        <fullName evidence="9">Acyltransferase</fullName>
    </submittedName>
</protein>
<feature type="transmembrane region" description="Helical" evidence="7">
    <location>
        <begin position="220"/>
        <end position="239"/>
    </location>
</feature>
<feature type="transmembrane region" description="Helical" evidence="7">
    <location>
        <begin position="189"/>
        <end position="208"/>
    </location>
</feature>
<evidence type="ECO:0000256" key="3">
    <source>
        <dbReference type="ARBA" id="ARBA00022475"/>
    </source>
</evidence>
<keyword evidence="9" id="KW-0808">Transferase</keyword>
<dbReference type="EMBL" id="JAHQCS010000083">
    <property type="protein sequence ID" value="MBU9711759.1"/>
    <property type="molecule type" value="Genomic_DNA"/>
</dbReference>
<keyword evidence="5 7" id="KW-1133">Transmembrane helix</keyword>
<dbReference type="RefSeq" id="WP_217065796.1">
    <property type="nucleotide sequence ID" value="NZ_JAHQCS010000083.1"/>
</dbReference>
<comment type="subcellular location">
    <subcellularLocation>
        <location evidence="1">Cell membrane</location>
        <topology evidence="1">Multi-pass membrane protein</topology>
    </subcellularLocation>
</comment>
<name>A0ABS6JEV9_9BACI</name>
<dbReference type="PANTHER" id="PTHR40074:SF2">
    <property type="entry name" value="O-ACETYLTRANSFERASE WECH"/>
    <property type="match status" value="1"/>
</dbReference>
<feature type="transmembrane region" description="Helical" evidence="7">
    <location>
        <begin position="153"/>
        <end position="174"/>
    </location>
</feature>
<keyword evidence="3" id="KW-1003">Cell membrane</keyword>
<sequence>MNKNIYYNEISFIRAIACMLVLMVHITADYYYENGQTHDTISLFLNQLSRYGTPLFAVVSGFLLFNESLRGTYRLPKFFRTRLTKVVIPFLVWSLFYLAVISYFSLPSSLETHQIANFLYTFFSGYHHLYFIIVVVQFYLLFPLIQFIRSGSIFLLITGVSLIINILFLTYFSGRSTNLIIDFINNRSFLLAWIFYFMIGGVFAHYWIAITSSLKRYSKFSFIAITLLIFSAFIEYYFFGAYSSRRLANLVNIPLLFLSLSSLYYLTGNFKSFQNVMLRIGNLSMGIYLVHPFILYLFRKSDFVSGFYQSTFWLPLLYTTALFLSIIFIKLIQIIPLSQYIVTVPKPPKVTITPDIQMKKEA</sequence>
<feature type="transmembrane region" description="Helical" evidence="7">
    <location>
        <begin position="12"/>
        <end position="28"/>
    </location>
</feature>
<dbReference type="Pfam" id="PF01757">
    <property type="entry name" value="Acyl_transf_3"/>
    <property type="match status" value="1"/>
</dbReference>
<feature type="domain" description="Acyltransferase 3" evidence="8">
    <location>
        <begin position="8"/>
        <end position="329"/>
    </location>
</feature>
<proteinExistence type="inferred from homology"/>
<feature type="transmembrane region" description="Helical" evidence="7">
    <location>
        <begin position="86"/>
        <end position="106"/>
    </location>
</feature>
<evidence type="ECO:0000256" key="2">
    <source>
        <dbReference type="ARBA" id="ARBA00007400"/>
    </source>
</evidence>
<dbReference type="Proteomes" id="UP000784880">
    <property type="component" value="Unassembled WGS sequence"/>
</dbReference>
<evidence type="ECO:0000313" key="10">
    <source>
        <dbReference type="Proteomes" id="UP000784880"/>
    </source>
</evidence>
<keyword evidence="10" id="KW-1185">Reference proteome</keyword>
<comment type="similarity">
    <text evidence="2">Belongs to the acyltransferase 3 family.</text>
</comment>
<feature type="transmembrane region" description="Helical" evidence="7">
    <location>
        <begin position="310"/>
        <end position="329"/>
    </location>
</feature>